<evidence type="ECO:0000313" key="3">
    <source>
        <dbReference type="EMBL" id="CAE8728551.1"/>
    </source>
</evidence>
<dbReference type="Proteomes" id="UP000626109">
    <property type="component" value="Unassembled WGS sequence"/>
</dbReference>
<feature type="compositionally biased region" description="Basic and acidic residues" evidence="1">
    <location>
        <begin position="12"/>
        <end position="23"/>
    </location>
</feature>
<evidence type="ECO:0000313" key="2">
    <source>
        <dbReference type="EMBL" id="CAE8604943.1"/>
    </source>
</evidence>
<evidence type="ECO:0000313" key="4">
    <source>
        <dbReference type="Proteomes" id="UP000626109"/>
    </source>
</evidence>
<protein>
    <submittedName>
        <fullName evidence="3">Uncharacterized protein</fullName>
    </submittedName>
</protein>
<gene>
    <name evidence="2" type="ORF">PGLA1383_LOCUS23083</name>
    <name evidence="3" type="ORF">PGLA2088_LOCUS45163</name>
</gene>
<evidence type="ECO:0000313" key="5">
    <source>
        <dbReference type="Proteomes" id="UP000654075"/>
    </source>
</evidence>
<dbReference type="AlphaFoldDB" id="A0A813LHW2"/>
<comment type="caution">
    <text evidence="3">The sequence shown here is derived from an EMBL/GenBank/DDBJ whole genome shotgun (WGS) entry which is preliminary data.</text>
</comment>
<reference evidence="3" key="1">
    <citation type="submission" date="2021-02" db="EMBL/GenBank/DDBJ databases">
        <authorList>
            <person name="Dougan E. K."/>
            <person name="Rhodes N."/>
            <person name="Thang M."/>
            <person name="Chan C."/>
        </authorList>
    </citation>
    <scope>NUCLEOTIDE SEQUENCE</scope>
</reference>
<feature type="region of interest" description="Disordered" evidence="1">
    <location>
        <begin position="1"/>
        <end position="23"/>
    </location>
</feature>
<accession>A0A813LHW2</accession>
<organism evidence="3 4">
    <name type="scientific">Polarella glacialis</name>
    <name type="common">Dinoflagellate</name>
    <dbReference type="NCBI Taxonomy" id="89957"/>
    <lineage>
        <taxon>Eukaryota</taxon>
        <taxon>Sar</taxon>
        <taxon>Alveolata</taxon>
        <taxon>Dinophyceae</taxon>
        <taxon>Suessiales</taxon>
        <taxon>Suessiaceae</taxon>
        <taxon>Polarella</taxon>
    </lineage>
</organism>
<sequence>MSTVDRPSSWPVRRERQQLASTRKQDKIETLLSNIHDRMDLLESRLSPLGLNQDSELLTQLNDKVTCICNSLEVSFNHVFHFASFGELPPKPVLAGCSLQSLDSCFVQPRQESRQPDAEPSPARLPCAGDGHADKHSAVDVSPRCFFFDIGDNKRDQGAQTETPTDEFLDSLGFHNYKFEETKRSRVADLNKLVLQVTSGPCDDSGAISANPCQLQARIFSNKISLLMPAASSRVVDSLWSPRAAASQLGHLKIGSGTTNFFGTHA</sequence>
<dbReference type="EMBL" id="CAJNNW010035567">
    <property type="protein sequence ID" value="CAE8728551.1"/>
    <property type="molecule type" value="Genomic_DNA"/>
</dbReference>
<dbReference type="Proteomes" id="UP000654075">
    <property type="component" value="Unassembled WGS sequence"/>
</dbReference>
<proteinExistence type="predicted"/>
<dbReference type="EMBL" id="CAJNNV010017140">
    <property type="protein sequence ID" value="CAE8604943.1"/>
    <property type="molecule type" value="Genomic_DNA"/>
</dbReference>
<evidence type="ECO:0000256" key="1">
    <source>
        <dbReference type="SAM" id="MobiDB-lite"/>
    </source>
</evidence>
<name>A0A813LHW2_POLGL</name>
<keyword evidence="5" id="KW-1185">Reference proteome</keyword>
<feature type="region of interest" description="Disordered" evidence="1">
    <location>
        <begin position="108"/>
        <end position="132"/>
    </location>
</feature>